<keyword evidence="4" id="KW-0645">Protease</keyword>
<dbReference type="Gene3D" id="3.40.50.1820">
    <property type="entry name" value="alpha/beta hydrolase"/>
    <property type="match status" value="1"/>
</dbReference>
<evidence type="ECO:0000256" key="3">
    <source>
        <dbReference type="ARBA" id="ARBA00011897"/>
    </source>
</evidence>
<dbReference type="SUPFAM" id="SSF50993">
    <property type="entry name" value="Peptidase/esterase 'gauge' domain"/>
    <property type="match status" value="1"/>
</dbReference>
<dbReference type="GO" id="GO:0005829">
    <property type="term" value="C:cytosol"/>
    <property type="evidence" value="ECO:0007669"/>
    <property type="project" value="TreeGrafter"/>
</dbReference>
<comment type="catalytic activity">
    <reaction evidence="1">
        <text>Hydrolysis of Pro-|-Xaa &gt;&gt; Ala-|-Xaa in oligopeptides.</text>
        <dbReference type="EC" id="3.4.21.26"/>
    </reaction>
</comment>
<dbReference type="PRINTS" id="PR00862">
    <property type="entry name" value="PROLIGOPTASE"/>
</dbReference>
<proteinExistence type="inferred from homology"/>
<reference evidence="9" key="3">
    <citation type="submission" date="2020-02" db="EMBL/GenBank/DDBJ databases">
        <authorList>
            <person name="Sarangi A.N."/>
            <person name="Ghosh S."/>
            <person name="Mukherjee M."/>
            <person name="Tripathy S."/>
        </authorList>
    </citation>
    <scope>NUCLEOTIDE SEQUENCE</scope>
    <source>
        <strain evidence="9">BDU141951</strain>
    </source>
</reference>
<dbReference type="GO" id="GO:0004252">
    <property type="term" value="F:serine-type endopeptidase activity"/>
    <property type="evidence" value="ECO:0007669"/>
    <property type="project" value="UniProtKB-EC"/>
</dbReference>
<dbReference type="PROSITE" id="PS00708">
    <property type="entry name" value="PRO_ENDOPEP_SER"/>
    <property type="match status" value="1"/>
</dbReference>
<dbReference type="SUPFAM" id="SSF53474">
    <property type="entry name" value="alpha/beta-Hydrolases"/>
    <property type="match status" value="1"/>
</dbReference>
<evidence type="ECO:0000313" key="9">
    <source>
        <dbReference type="EMBL" id="NEV67759.1"/>
    </source>
</evidence>
<evidence type="ECO:0000259" key="7">
    <source>
        <dbReference type="Pfam" id="PF00326"/>
    </source>
</evidence>
<dbReference type="EMBL" id="JTHE02000003">
    <property type="protein sequence ID" value="NEV67759.1"/>
    <property type="molecule type" value="Genomic_DNA"/>
</dbReference>
<dbReference type="EC" id="3.4.21.26" evidence="3"/>
<dbReference type="InterPro" id="IPR051167">
    <property type="entry name" value="Prolyl_oligopep/macrocyclase"/>
</dbReference>
<dbReference type="PANTHER" id="PTHR42881">
    <property type="entry name" value="PROLYL ENDOPEPTIDASE"/>
    <property type="match status" value="1"/>
</dbReference>
<dbReference type="FunFam" id="3.40.50.1820:FF:000005">
    <property type="entry name" value="Prolyl endopeptidase"/>
    <property type="match status" value="1"/>
</dbReference>
<comment type="similarity">
    <text evidence="2">Belongs to the peptidase S9A family.</text>
</comment>
<keyword evidence="6" id="KW-0720">Serine protease</keyword>
<dbReference type="SMR" id="A0A0C1UQ42"/>
<dbReference type="AlphaFoldDB" id="A0A0C1UQ42"/>
<dbReference type="InterPro" id="IPR029058">
    <property type="entry name" value="AB_hydrolase_fold"/>
</dbReference>
<sequence>MSDAVAKLNYPQTTTVDQVDTYFGTAVPDPYRWLEDDRSDETAAWVAAQNEVTFGYLEQIPYRGAIKERLLKIMDYPRYSAPEKRGDRFFFFKNDGLQEQSVVYVQDGLGGEPRLLLDPNTFSEDQTTTLSAFNPSKDGKYAVYGLSEGSSDWQKYRILNVDTGESLPEILDWVKVSYPAWCGDGFFYGRYDAPTDGSELSSRNEFHKVYYHRLGTDQAADELIYEDPENPLRFHFVGATEDERFLILSISDRGQAKLGNALYIKDLVAGETEFSPLIETITDESHNIVDNLGDRLLMTTNQDAPNRKLVLVDPKNPVPEHWQTIIPEQPEPLRSVSLVGGKLFATYLRDVTSRVYVYAPDGTLEREIALPGLGTVGGFDGEPEDEFTFYVFTSHTTPPTIYRYDIATGKSTVFRAPEIAFDASQYETRQVFYPSADGTQIPMFLIHKKGLDFNGETPTYLYAYGGFNISLVPSFRAAHIALLEQGMLVAIANIRGGGEYGRAWHEAAIREKRPTAFQDFIAAAEYLIHEGYTNADKLAIEGRSNGGLLMGAVMNLRPDLFRVALPGVGVMDMLRFHKFTIGWNWSAEYGNSDNEADFAYLYDYSPLHNIRDDVPYPATLIVTADHDDRVVPAHSFKYAATLQARHSGPHPTLIRIGVKSGHGASSLTKGIEETADTYAFMFHELGVEPTF</sequence>
<comment type="caution">
    <text evidence="9">The sequence shown here is derived from an EMBL/GenBank/DDBJ whole genome shotgun (WGS) entry which is preliminary data.</text>
</comment>
<feature type="domain" description="Peptidase S9A N-terminal" evidence="8">
    <location>
        <begin position="11"/>
        <end position="415"/>
    </location>
</feature>
<dbReference type="GO" id="GO:0006508">
    <property type="term" value="P:proteolysis"/>
    <property type="evidence" value="ECO:0007669"/>
    <property type="project" value="UniProtKB-KW"/>
</dbReference>
<evidence type="ECO:0000256" key="5">
    <source>
        <dbReference type="ARBA" id="ARBA00022801"/>
    </source>
</evidence>
<feature type="domain" description="Peptidase S9 prolyl oligopeptidase catalytic" evidence="7">
    <location>
        <begin position="474"/>
        <end position="686"/>
    </location>
</feature>
<name>A0A0C1UQ42_9CYAN</name>
<dbReference type="GO" id="GO:0070012">
    <property type="term" value="F:oligopeptidase activity"/>
    <property type="evidence" value="ECO:0007669"/>
    <property type="project" value="TreeGrafter"/>
</dbReference>
<evidence type="ECO:0000256" key="4">
    <source>
        <dbReference type="ARBA" id="ARBA00022670"/>
    </source>
</evidence>
<evidence type="ECO:0000256" key="1">
    <source>
        <dbReference type="ARBA" id="ARBA00001070"/>
    </source>
</evidence>
<organism evidence="9">
    <name type="scientific">Lyngbya confervoides BDU141951</name>
    <dbReference type="NCBI Taxonomy" id="1574623"/>
    <lineage>
        <taxon>Bacteria</taxon>
        <taxon>Bacillati</taxon>
        <taxon>Cyanobacteriota</taxon>
        <taxon>Cyanophyceae</taxon>
        <taxon>Oscillatoriophycideae</taxon>
        <taxon>Oscillatoriales</taxon>
        <taxon>Microcoleaceae</taxon>
        <taxon>Lyngbya</taxon>
    </lineage>
</organism>
<dbReference type="PANTHER" id="PTHR42881:SF2">
    <property type="entry name" value="PROLYL ENDOPEPTIDASE"/>
    <property type="match status" value="1"/>
</dbReference>
<dbReference type="InterPro" id="IPR002470">
    <property type="entry name" value="Peptidase_S9A"/>
</dbReference>
<keyword evidence="5" id="KW-0378">Hydrolase</keyword>
<evidence type="ECO:0000259" key="8">
    <source>
        <dbReference type="Pfam" id="PF02897"/>
    </source>
</evidence>
<reference evidence="9" key="2">
    <citation type="journal article" date="2015" name="Genome Announc.">
        <title>Draft Genome Sequence of Filamentous Marine Cyanobacterium Lyngbya confervoides Strain BDU141951.</title>
        <authorList>
            <person name="Chandrababunaidu M.M."/>
            <person name="Sen D."/>
            <person name="Tripathy S."/>
        </authorList>
    </citation>
    <scope>NUCLEOTIDE SEQUENCE</scope>
    <source>
        <strain evidence="9">BDU141951</strain>
    </source>
</reference>
<dbReference type="InterPro" id="IPR002471">
    <property type="entry name" value="Pept_S9_AS"/>
</dbReference>
<dbReference type="Pfam" id="PF00326">
    <property type="entry name" value="Peptidase_S9"/>
    <property type="match status" value="1"/>
</dbReference>
<gene>
    <name evidence="9" type="ORF">QQ91_011585</name>
</gene>
<dbReference type="InterPro" id="IPR023302">
    <property type="entry name" value="Pept_S9A_N"/>
</dbReference>
<evidence type="ECO:0000256" key="6">
    <source>
        <dbReference type="ARBA" id="ARBA00022825"/>
    </source>
</evidence>
<protein>
    <recommendedName>
        <fullName evidence="3">prolyl oligopeptidase</fullName>
        <ecNumber evidence="3">3.4.21.26</ecNumber>
    </recommendedName>
</protein>
<accession>A0A0C1UQ42</accession>
<dbReference type="Pfam" id="PF02897">
    <property type="entry name" value="Peptidase_S9_N"/>
    <property type="match status" value="1"/>
</dbReference>
<dbReference type="Gene3D" id="2.130.10.120">
    <property type="entry name" value="Prolyl oligopeptidase, N-terminal domain"/>
    <property type="match status" value="1"/>
</dbReference>
<reference evidence="9" key="1">
    <citation type="submission" date="2014-11" db="EMBL/GenBank/DDBJ databases">
        <authorList>
            <person name="Malar M.C."/>
            <person name="Sen D."/>
            <person name="Tripathy S."/>
        </authorList>
    </citation>
    <scope>NUCLEOTIDE SEQUENCE</scope>
    <source>
        <strain evidence="9">BDU141951</strain>
    </source>
</reference>
<dbReference type="InterPro" id="IPR001375">
    <property type="entry name" value="Peptidase_S9_cat"/>
</dbReference>
<evidence type="ECO:0000256" key="2">
    <source>
        <dbReference type="ARBA" id="ARBA00005228"/>
    </source>
</evidence>